<dbReference type="EMBL" id="UYWX01005051">
    <property type="protein sequence ID" value="VDM25423.1"/>
    <property type="molecule type" value="Genomic_DNA"/>
</dbReference>
<dbReference type="OrthoDB" id="6283745at2759"/>
<reference evidence="4" key="1">
    <citation type="submission" date="2017-02" db="UniProtKB">
        <authorList>
            <consortium name="WormBaseParasite"/>
        </authorList>
    </citation>
    <scope>IDENTIFICATION</scope>
</reference>
<evidence type="ECO:0000313" key="2">
    <source>
        <dbReference type="EMBL" id="VDM25423.1"/>
    </source>
</evidence>
<gene>
    <name evidence="2" type="ORF">TTAC_LOCUS4677</name>
</gene>
<evidence type="ECO:0000313" key="3">
    <source>
        <dbReference type="Proteomes" id="UP000274429"/>
    </source>
</evidence>
<keyword evidence="1" id="KW-0812">Transmembrane</keyword>
<keyword evidence="3" id="KW-1185">Reference proteome</keyword>
<evidence type="ECO:0000313" key="4">
    <source>
        <dbReference type="WBParaSite" id="TTAC_0000469301-mRNA-1"/>
    </source>
</evidence>
<organism evidence="4">
    <name type="scientific">Hydatigena taeniaeformis</name>
    <name type="common">Feline tapeworm</name>
    <name type="synonym">Taenia taeniaeformis</name>
    <dbReference type="NCBI Taxonomy" id="6205"/>
    <lineage>
        <taxon>Eukaryota</taxon>
        <taxon>Metazoa</taxon>
        <taxon>Spiralia</taxon>
        <taxon>Lophotrochozoa</taxon>
        <taxon>Platyhelminthes</taxon>
        <taxon>Cestoda</taxon>
        <taxon>Eucestoda</taxon>
        <taxon>Cyclophyllidea</taxon>
        <taxon>Taeniidae</taxon>
        <taxon>Hydatigera</taxon>
    </lineage>
</organism>
<feature type="transmembrane region" description="Helical" evidence="1">
    <location>
        <begin position="112"/>
        <end position="130"/>
    </location>
</feature>
<name>A0A0R3WVA3_HYDTA</name>
<dbReference type="AlphaFoldDB" id="A0A0R3WVA3"/>
<dbReference type="STRING" id="6205.A0A0R3WVA3"/>
<dbReference type="Proteomes" id="UP000274429">
    <property type="component" value="Unassembled WGS sequence"/>
</dbReference>
<evidence type="ECO:0000256" key="1">
    <source>
        <dbReference type="SAM" id="Phobius"/>
    </source>
</evidence>
<reference evidence="2 3" key="2">
    <citation type="submission" date="2018-11" db="EMBL/GenBank/DDBJ databases">
        <authorList>
            <consortium name="Pathogen Informatics"/>
        </authorList>
    </citation>
    <scope>NUCLEOTIDE SEQUENCE [LARGE SCALE GENOMIC DNA]</scope>
</reference>
<proteinExistence type="predicted"/>
<keyword evidence="1" id="KW-0472">Membrane</keyword>
<accession>A0A0R3WVA3</accession>
<sequence length="167" mass="18392">MSRNSRQTGVLGSIHGSTTGIRMAGSLQYDADSGDSGRGPSEDGNQLMMLENQRELTRRGTIKPPDVEIIKSERLSLRLLFPMHHCGVEIAQAEQWLVVLLLGEDIFTNPKWCNIALIVAIIIFFFIALLRHSCVDDVAGSLLSLGGPSRLGILTAIHINMKLFRSH</sequence>
<dbReference type="WBParaSite" id="TTAC_0000469301-mRNA-1">
    <property type="protein sequence ID" value="TTAC_0000469301-mRNA-1"/>
    <property type="gene ID" value="TTAC_0000469301"/>
</dbReference>
<keyword evidence="1" id="KW-1133">Transmembrane helix</keyword>
<protein>
    <submittedName>
        <fullName evidence="4">Pecanex-like protein</fullName>
    </submittedName>
</protein>